<dbReference type="InterPro" id="IPR013762">
    <property type="entry name" value="Integrase-like_cat_sf"/>
</dbReference>
<comment type="caution">
    <text evidence="7">The sequence shown here is derived from an EMBL/GenBank/DDBJ whole genome shotgun (WGS) entry which is preliminary data.</text>
</comment>
<dbReference type="InterPro" id="IPR044068">
    <property type="entry name" value="CB"/>
</dbReference>
<dbReference type="GO" id="GO:0006310">
    <property type="term" value="P:DNA recombination"/>
    <property type="evidence" value="ECO:0007669"/>
    <property type="project" value="UniProtKB-KW"/>
</dbReference>
<sequence>MRNTSTASAAVPPIPPAGGKGDSWLLRLQRLVDRHAHLAKNGSRIASSGTKQARVARLKQCFRDLRELGYMLPDPAGLKPKHVVALVKHWEQKGLSAATIQNRVSVLRSLAQWIGKDGMVRDTVSYASSAERVRVTTSAVAPKTWSDNGVDIEAKLGEIARHDAFVWIQTCMALVFGLRRKEAVMMKPNRADRGDLLFVTDGTKGGRDRVVPIDSDIKRRTLDIAKMLVGPALNAHLGGPRNRTLQQALKRYDNVLYRCDVNHAKMKVSGHGLRHEYMNNRYEQITGELSPVRGGRRPPRALEAFARAVVAEEGGHTRTTIGSSYYGSHANLKKAATRAQANAVEDGARQQAPGSPEVAVAPRPDGREGGSEPAS</sequence>
<dbReference type="RefSeq" id="WP_161081949.1">
    <property type="nucleotide sequence ID" value="NZ_WWCX01000001.1"/>
</dbReference>
<evidence type="ECO:0000259" key="6">
    <source>
        <dbReference type="PROSITE" id="PS51900"/>
    </source>
</evidence>
<dbReference type="AlphaFoldDB" id="A0A845GFH1"/>
<dbReference type="Pfam" id="PF12835">
    <property type="entry name" value="Integrase_1"/>
    <property type="match status" value="1"/>
</dbReference>
<dbReference type="Gene3D" id="1.10.150.130">
    <property type="match status" value="1"/>
</dbReference>
<name>A0A845GFH1_9BURK</name>
<dbReference type="InterPro" id="IPR011010">
    <property type="entry name" value="DNA_brk_join_enz"/>
</dbReference>
<organism evidence="7 8">
    <name type="scientific">Duganella vulcania</name>
    <dbReference type="NCBI Taxonomy" id="2692166"/>
    <lineage>
        <taxon>Bacteria</taxon>
        <taxon>Pseudomonadati</taxon>
        <taxon>Pseudomonadota</taxon>
        <taxon>Betaproteobacteria</taxon>
        <taxon>Burkholderiales</taxon>
        <taxon>Oxalobacteraceae</taxon>
        <taxon>Telluria group</taxon>
        <taxon>Duganella</taxon>
    </lineage>
</organism>
<dbReference type="InterPro" id="IPR010998">
    <property type="entry name" value="Integrase_recombinase_N"/>
</dbReference>
<evidence type="ECO:0000256" key="3">
    <source>
        <dbReference type="ARBA" id="ARBA00023172"/>
    </source>
</evidence>
<dbReference type="InterPro" id="IPR024457">
    <property type="entry name" value="Putative_integrase_N"/>
</dbReference>
<dbReference type="PROSITE" id="PS51900">
    <property type="entry name" value="CB"/>
    <property type="match status" value="1"/>
</dbReference>
<dbReference type="Gene3D" id="1.10.443.10">
    <property type="entry name" value="Intergrase catalytic core"/>
    <property type="match status" value="1"/>
</dbReference>
<gene>
    <name evidence="7" type="ORF">GTP90_02315</name>
</gene>
<proteinExistence type="predicted"/>
<dbReference type="SUPFAM" id="SSF56349">
    <property type="entry name" value="DNA breaking-rejoining enzymes"/>
    <property type="match status" value="1"/>
</dbReference>
<protein>
    <submittedName>
        <fullName evidence="7">Site-specific integrase</fullName>
    </submittedName>
</protein>
<accession>A0A845GFH1</accession>
<keyword evidence="1" id="KW-0229">DNA integration</keyword>
<evidence type="ECO:0000256" key="5">
    <source>
        <dbReference type="SAM" id="MobiDB-lite"/>
    </source>
</evidence>
<dbReference type="Proteomes" id="UP000447355">
    <property type="component" value="Unassembled WGS sequence"/>
</dbReference>
<evidence type="ECO:0000313" key="8">
    <source>
        <dbReference type="Proteomes" id="UP000447355"/>
    </source>
</evidence>
<evidence type="ECO:0000256" key="1">
    <source>
        <dbReference type="ARBA" id="ARBA00022908"/>
    </source>
</evidence>
<keyword evidence="2 4" id="KW-0238">DNA-binding</keyword>
<dbReference type="GO" id="GO:0015074">
    <property type="term" value="P:DNA integration"/>
    <property type="evidence" value="ECO:0007669"/>
    <property type="project" value="UniProtKB-KW"/>
</dbReference>
<dbReference type="Pfam" id="PF12834">
    <property type="entry name" value="Phage_int_SAM_2"/>
    <property type="match status" value="1"/>
</dbReference>
<evidence type="ECO:0000256" key="2">
    <source>
        <dbReference type="ARBA" id="ARBA00023125"/>
    </source>
</evidence>
<evidence type="ECO:0000313" key="7">
    <source>
        <dbReference type="EMBL" id="MYM92691.1"/>
    </source>
</evidence>
<dbReference type="InterPro" id="IPR024456">
    <property type="entry name" value="Integrase_catalytic_putative"/>
</dbReference>
<evidence type="ECO:0000256" key="4">
    <source>
        <dbReference type="PROSITE-ProRule" id="PRU01248"/>
    </source>
</evidence>
<dbReference type="EMBL" id="WWCX01000001">
    <property type="protein sequence ID" value="MYM92691.1"/>
    <property type="molecule type" value="Genomic_DNA"/>
</dbReference>
<feature type="region of interest" description="Disordered" evidence="5">
    <location>
        <begin position="337"/>
        <end position="375"/>
    </location>
</feature>
<dbReference type="GO" id="GO:0003677">
    <property type="term" value="F:DNA binding"/>
    <property type="evidence" value="ECO:0007669"/>
    <property type="project" value="UniProtKB-UniRule"/>
</dbReference>
<reference evidence="7" key="1">
    <citation type="submission" date="2019-12" db="EMBL/GenBank/DDBJ databases">
        <title>Novel species isolated from a subtropical stream in China.</title>
        <authorList>
            <person name="Lu H."/>
        </authorList>
    </citation>
    <scope>NUCLEOTIDE SEQUENCE [LARGE SCALE GENOMIC DNA]</scope>
    <source>
        <strain evidence="7">FT81W</strain>
    </source>
</reference>
<feature type="compositionally biased region" description="Basic and acidic residues" evidence="5">
    <location>
        <begin position="364"/>
        <end position="375"/>
    </location>
</feature>
<keyword evidence="3" id="KW-0233">DNA recombination</keyword>
<feature type="domain" description="Core-binding (CB)" evidence="6">
    <location>
        <begin position="22"/>
        <end position="115"/>
    </location>
</feature>